<evidence type="ECO:0000313" key="8">
    <source>
        <dbReference type="Proteomes" id="UP000053599"/>
    </source>
</evidence>
<evidence type="ECO:0000259" key="5">
    <source>
        <dbReference type="PROSITE" id="PS00623"/>
    </source>
</evidence>
<evidence type="ECO:0000259" key="6">
    <source>
        <dbReference type="PROSITE" id="PS00624"/>
    </source>
</evidence>
<dbReference type="InterPro" id="IPR000172">
    <property type="entry name" value="GMC_OxRdtase_N"/>
</dbReference>
<dbReference type="PROSITE" id="PS00623">
    <property type="entry name" value="GMC_OXRED_1"/>
    <property type="match status" value="1"/>
</dbReference>
<feature type="binding site" evidence="3">
    <location>
        <begin position="93"/>
        <end position="96"/>
    </location>
    <ligand>
        <name>FAD</name>
        <dbReference type="ChEBI" id="CHEBI:57692"/>
    </ligand>
</feature>
<proteinExistence type="inferred from homology"/>
<dbReference type="GO" id="GO:0050660">
    <property type="term" value="F:flavin adenine dinucleotide binding"/>
    <property type="evidence" value="ECO:0007669"/>
    <property type="project" value="InterPro"/>
</dbReference>
<protein>
    <recommendedName>
        <fullName evidence="5 6">Glucose-methanol-choline oxidoreductase N-terminal domain-containing protein</fullName>
    </recommendedName>
</protein>
<feature type="active site" description="Proton donor" evidence="2">
    <location>
        <position position="499"/>
    </location>
</feature>
<dbReference type="EMBL" id="KN846952">
    <property type="protein sequence ID" value="KIV84118.1"/>
    <property type="molecule type" value="Genomic_DNA"/>
</dbReference>
<dbReference type="STRING" id="1016849.A0A0D1ZBJ5"/>
<organism evidence="7 8">
    <name type="scientific">Exophiala sideris</name>
    <dbReference type="NCBI Taxonomy" id="1016849"/>
    <lineage>
        <taxon>Eukaryota</taxon>
        <taxon>Fungi</taxon>
        <taxon>Dikarya</taxon>
        <taxon>Ascomycota</taxon>
        <taxon>Pezizomycotina</taxon>
        <taxon>Eurotiomycetes</taxon>
        <taxon>Chaetothyriomycetidae</taxon>
        <taxon>Chaetothyriales</taxon>
        <taxon>Herpotrichiellaceae</taxon>
        <taxon>Exophiala</taxon>
    </lineage>
</organism>
<comment type="cofactor">
    <cofactor evidence="3">
        <name>FAD</name>
        <dbReference type="ChEBI" id="CHEBI:57692"/>
    </cofactor>
</comment>
<dbReference type="Pfam" id="PF00732">
    <property type="entry name" value="GMC_oxred_N"/>
    <property type="match status" value="1"/>
</dbReference>
<evidence type="ECO:0000256" key="2">
    <source>
        <dbReference type="PIRSR" id="PIRSR000137-1"/>
    </source>
</evidence>
<evidence type="ECO:0000313" key="7">
    <source>
        <dbReference type="EMBL" id="KIV84118.1"/>
    </source>
</evidence>
<dbReference type="SUPFAM" id="SSF54373">
    <property type="entry name" value="FAD-linked reductases, C-terminal domain"/>
    <property type="match status" value="1"/>
</dbReference>
<dbReference type="InterPro" id="IPR036188">
    <property type="entry name" value="FAD/NAD-bd_sf"/>
</dbReference>
<dbReference type="PANTHER" id="PTHR11552">
    <property type="entry name" value="GLUCOSE-METHANOL-CHOLINE GMC OXIDOREDUCTASE"/>
    <property type="match status" value="1"/>
</dbReference>
<gene>
    <name evidence="7" type="ORF">PV11_06090</name>
</gene>
<dbReference type="SUPFAM" id="SSF51905">
    <property type="entry name" value="FAD/NAD(P)-binding domain"/>
    <property type="match status" value="1"/>
</dbReference>
<dbReference type="PANTHER" id="PTHR11552:SF134">
    <property type="entry name" value="GLUCOSE-METHANOL-CHOLINE OXIDOREDUCTASE N-TERMINAL DOMAIN-CONTAINING PROTEIN"/>
    <property type="match status" value="1"/>
</dbReference>
<dbReference type="PROSITE" id="PS00624">
    <property type="entry name" value="GMC_OXRED_2"/>
    <property type="match status" value="1"/>
</dbReference>
<dbReference type="Proteomes" id="UP000053599">
    <property type="component" value="Unassembled WGS sequence"/>
</dbReference>
<sequence length="566" mass="62414">MAKKYDFIVVGSGAAGAIVAWRLAHSKKHPSVLLVEAGGKNDSKEIRADAERWLHKMSPDQNWGYKSTAVTGFDGRVIDYDRGKGLGGSTSINFSVWTIGSKDDHDEIARIVGDEEWKWSNAQQRYKRIESYHGAPSDAYNNLKKYLDPKPENHGSKGPIHTGFPRIVEQSAIDVMGIWAKHGTKLNPDHNSGDPTGLAMSVSTAYNGVRSTAADALRDPPENLHIMTNTEISRLIFHGTKAVGVTTFTGEEIYADKEIILSCGSLDTPRVLMHSGIGPQDQLDSFKIPIVRANKNVGQHMKDHHHIALEHEQSDHCSERQKFYRDKQLHAAAKVQWEKDGTGPLAEFACAMGIGFLKLESLSKSPEFQALPEGQKRHLEKPTVPHYELLLNMAHIPHFIDPENATAGSTILVFVLNTQSVGSATLQSSNPKVPLKFDPNFFSHPYDRRVAVEATHEVLKIIGSPEFSKDVIAVQGAPASESEADILEYWKKNSGSTWHMMGTTRMGRNEDDAVVDKDFKVFGVQNLRVADAGVIPVVVNNHTQTTAYLVGLMAGDKLVAEYGLDE</sequence>
<dbReference type="PIRSF" id="PIRSF000137">
    <property type="entry name" value="Alcohol_oxidase"/>
    <property type="match status" value="1"/>
</dbReference>
<feature type="binding site" evidence="3">
    <location>
        <begin position="498"/>
        <end position="499"/>
    </location>
    <ligand>
        <name>FAD</name>
        <dbReference type="ChEBI" id="CHEBI:57692"/>
    </ligand>
</feature>
<feature type="active site" description="Proton acceptor" evidence="2">
    <location>
        <position position="542"/>
    </location>
</feature>
<evidence type="ECO:0000256" key="3">
    <source>
        <dbReference type="PIRSR" id="PIRSR000137-2"/>
    </source>
</evidence>
<dbReference type="InterPro" id="IPR012132">
    <property type="entry name" value="GMC_OxRdtase"/>
</dbReference>
<name>A0A0D1ZBJ5_9EURO</name>
<dbReference type="OrthoDB" id="269227at2759"/>
<dbReference type="InterPro" id="IPR007867">
    <property type="entry name" value="GMC_OxRtase_C"/>
</dbReference>
<dbReference type="Gene3D" id="3.50.50.60">
    <property type="entry name" value="FAD/NAD(P)-binding domain"/>
    <property type="match status" value="1"/>
</dbReference>
<evidence type="ECO:0000256" key="4">
    <source>
        <dbReference type="RuleBase" id="RU003968"/>
    </source>
</evidence>
<reference evidence="7 8" key="1">
    <citation type="submission" date="2015-01" db="EMBL/GenBank/DDBJ databases">
        <title>The Genome Sequence of Exophiala sideris CBS121828.</title>
        <authorList>
            <consortium name="The Broad Institute Genomics Platform"/>
            <person name="Cuomo C."/>
            <person name="de Hoog S."/>
            <person name="Gorbushina A."/>
            <person name="Stielow B."/>
            <person name="Teixiera M."/>
            <person name="Abouelleil A."/>
            <person name="Chapman S.B."/>
            <person name="Priest M."/>
            <person name="Young S.K."/>
            <person name="Wortman J."/>
            <person name="Nusbaum C."/>
            <person name="Birren B."/>
        </authorList>
    </citation>
    <scope>NUCLEOTIDE SEQUENCE [LARGE SCALE GENOMIC DNA]</scope>
    <source>
        <strain evidence="7 8">CBS 121828</strain>
    </source>
</reference>
<feature type="domain" description="Glucose-methanol-choline oxidoreductase N-terminal" evidence="6">
    <location>
        <begin position="264"/>
        <end position="278"/>
    </location>
</feature>
<comment type="similarity">
    <text evidence="1 4">Belongs to the GMC oxidoreductase family.</text>
</comment>
<dbReference type="HOGENOM" id="CLU_002865_6_3_1"/>
<feature type="domain" description="Glucose-methanol-choline oxidoreductase N-terminal" evidence="5">
    <location>
        <begin position="83"/>
        <end position="106"/>
    </location>
</feature>
<dbReference type="AlphaFoldDB" id="A0A0D1ZBJ5"/>
<keyword evidence="4" id="KW-0285">Flavoprotein</keyword>
<evidence type="ECO:0000256" key="1">
    <source>
        <dbReference type="ARBA" id="ARBA00010790"/>
    </source>
</evidence>
<keyword evidence="3 4" id="KW-0274">FAD</keyword>
<dbReference type="Pfam" id="PF05199">
    <property type="entry name" value="GMC_oxred_C"/>
    <property type="match status" value="1"/>
</dbReference>
<dbReference type="GO" id="GO:0016614">
    <property type="term" value="F:oxidoreductase activity, acting on CH-OH group of donors"/>
    <property type="evidence" value="ECO:0007669"/>
    <property type="project" value="InterPro"/>
</dbReference>
<accession>A0A0D1ZBJ5</accession>
<dbReference type="Gene3D" id="3.30.560.10">
    <property type="entry name" value="Glucose Oxidase, domain 3"/>
    <property type="match status" value="1"/>
</dbReference>